<evidence type="ECO:0000313" key="5">
    <source>
        <dbReference type="EMBL" id="PJC01342.1"/>
    </source>
</evidence>
<dbReference type="InterPro" id="IPR052386">
    <property type="entry name" value="GPSM"/>
</dbReference>
<protein>
    <submittedName>
        <fullName evidence="4">Uncharacterized protein</fullName>
    </submittedName>
</protein>
<dbReference type="EMBL" id="PEUT01000062">
    <property type="protein sequence ID" value="PIV13492.1"/>
    <property type="molecule type" value="Genomic_DNA"/>
</dbReference>
<evidence type="ECO:0000313" key="6">
    <source>
        <dbReference type="Proteomes" id="UP000230713"/>
    </source>
</evidence>
<keyword evidence="3" id="KW-0677">Repeat</keyword>
<dbReference type="SMART" id="SM00028">
    <property type="entry name" value="TPR"/>
    <property type="match status" value="1"/>
</dbReference>
<dbReference type="Proteomes" id="UP000231232">
    <property type="component" value="Unassembled WGS sequence"/>
</dbReference>
<comment type="subcellular location">
    <subcellularLocation>
        <location evidence="1">Cytoplasm</location>
    </subcellularLocation>
</comment>
<dbReference type="InterPro" id="IPR019734">
    <property type="entry name" value="TPR_rpt"/>
</dbReference>
<evidence type="ECO:0000256" key="1">
    <source>
        <dbReference type="ARBA" id="ARBA00004496"/>
    </source>
</evidence>
<reference evidence="4" key="1">
    <citation type="submission" date="2017-09" db="EMBL/GenBank/DDBJ databases">
        <title>Depth-based differentiation of microbial function through sediment-hosted aquifers and enrichment of novel symbionts in the deep terrestrial subsurface.</title>
        <authorList>
            <person name="Probst A.J."/>
            <person name="Ladd B."/>
            <person name="Jarett J.K."/>
            <person name="Geller-Mcgrath D.E."/>
            <person name="Sieber C.M."/>
            <person name="Emerson J.B."/>
            <person name="Anantharaman K."/>
            <person name="Thomas B.C."/>
            <person name="Malmstrom R."/>
            <person name="Stieglmeier M."/>
            <person name="Klingl A."/>
            <person name="Woyke T."/>
            <person name="Ryan C.M."/>
            <person name="Banfield J.F."/>
        </authorList>
    </citation>
    <scope>NUCLEOTIDE SEQUENCE [LARGE SCALE GENOMIC DNA]</scope>
    <source>
        <strain evidence="4">CG03_land_8_20_14_0_80_31_114</strain>
        <strain evidence="5">CG_4_9_14_0_8_um_filter_31_21</strain>
    </source>
</reference>
<proteinExistence type="predicted"/>
<evidence type="ECO:0000256" key="2">
    <source>
        <dbReference type="ARBA" id="ARBA00022490"/>
    </source>
</evidence>
<keyword evidence="2" id="KW-0963">Cytoplasm</keyword>
<dbReference type="AlphaFoldDB" id="A0A2H9M1P7"/>
<dbReference type="Gene3D" id="1.25.40.10">
    <property type="entry name" value="Tetratricopeptide repeat domain"/>
    <property type="match status" value="1"/>
</dbReference>
<reference evidence="6 7" key="2">
    <citation type="submission" date="2017-09" db="EMBL/GenBank/DDBJ databases">
        <title>Depth-based differentiation of microbial function through sediment-hosted aquifers and enrichment of novel symbionts in the deep terrestrial subsurface.</title>
        <authorList>
            <person name="Probst A.J."/>
            <person name="Ladd B."/>
            <person name="Jarett J.K."/>
            <person name="Geller-Mcgrath D.E."/>
            <person name="Sieber C.M.K."/>
            <person name="Emerson J.B."/>
            <person name="Anantharaman K."/>
            <person name="Thomas B.C."/>
            <person name="Malmstrom R."/>
            <person name="Stieglmeier M."/>
            <person name="Klingl A."/>
            <person name="Woyke T."/>
            <person name="Ryan C.M."/>
            <person name="Banfield J.F."/>
        </authorList>
    </citation>
    <scope>NUCLEOTIDE SEQUENCE [LARGE SCALE GENOMIC DNA]</scope>
</reference>
<comment type="caution">
    <text evidence="4">The sequence shown here is derived from an EMBL/GenBank/DDBJ whole genome shotgun (WGS) entry which is preliminary data.</text>
</comment>
<evidence type="ECO:0000313" key="4">
    <source>
        <dbReference type="EMBL" id="PIV13492.1"/>
    </source>
</evidence>
<dbReference type="SUPFAM" id="SSF48452">
    <property type="entry name" value="TPR-like"/>
    <property type="match status" value="1"/>
</dbReference>
<dbReference type="InterPro" id="IPR011990">
    <property type="entry name" value="TPR-like_helical_dom_sf"/>
</dbReference>
<accession>A0A2H9RCX2</accession>
<accession>A0A2H9M1P7</accession>
<name>A0A2H9M1P7_HUBC1</name>
<dbReference type="Proteomes" id="UP000230713">
    <property type="component" value="Unassembled WGS sequence"/>
</dbReference>
<dbReference type="PANTHER" id="PTHR45954">
    <property type="entry name" value="LD33695P"/>
    <property type="match status" value="1"/>
</dbReference>
<dbReference type="PANTHER" id="PTHR45954:SF1">
    <property type="entry name" value="LD33695P"/>
    <property type="match status" value="1"/>
</dbReference>
<dbReference type="EMBL" id="PFSX01000040">
    <property type="protein sequence ID" value="PJC01342.1"/>
    <property type="molecule type" value="Genomic_DNA"/>
</dbReference>
<dbReference type="Pfam" id="PF00515">
    <property type="entry name" value="TPR_1"/>
    <property type="match status" value="1"/>
</dbReference>
<dbReference type="GO" id="GO:0005092">
    <property type="term" value="F:GDP-dissociation inhibitor activity"/>
    <property type="evidence" value="ECO:0007669"/>
    <property type="project" value="TreeGrafter"/>
</dbReference>
<dbReference type="GO" id="GO:0001965">
    <property type="term" value="F:G-protein alpha-subunit binding"/>
    <property type="evidence" value="ECO:0007669"/>
    <property type="project" value="TreeGrafter"/>
</dbReference>
<dbReference type="GO" id="GO:0005938">
    <property type="term" value="C:cell cortex"/>
    <property type="evidence" value="ECO:0007669"/>
    <property type="project" value="TreeGrafter"/>
</dbReference>
<sequence length="107" mass="12297">MNSLKIKKKIRDKAGESVCYGNLGVAYYSLGDFKKAIEFNLKAEKIFEELGQINYLKLVYENTAKAYNKMDDFENAEKYKIKAEDLSELLKNPLLEILSMGPHNLKL</sequence>
<evidence type="ECO:0000313" key="7">
    <source>
        <dbReference type="Proteomes" id="UP000231232"/>
    </source>
</evidence>
<evidence type="ECO:0000256" key="3">
    <source>
        <dbReference type="ARBA" id="ARBA00022737"/>
    </source>
</evidence>
<gene>
    <name evidence="5" type="ORF">CO072_01585</name>
    <name evidence="4" type="ORF">COS45_02585</name>
</gene>
<organism evidence="4 6">
    <name type="scientific">Huberarchaeum crystalense</name>
    <dbReference type="NCBI Taxonomy" id="2014257"/>
    <lineage>
        <taxon>Archaea</taxon>
        <taxon>Candidatus Huberarchaeota</taxon>
        <taxon>Candidatus Huberarchaeia</taxon>
        <taxon>Candidatus Huberarchaeales</taxon>
        <taxon>Candidatus Huberarchaeaceae</taxon>
        <taxon>Candidatus Huberarchaeum</taxon>
    </lineage>
</organism>